<evidence type="ECO:0000313" key="2">
    <source>
        <dbReference type="Proteomes" id="UP000266340"/>
    </source>
</evidence>
<sequence>MLTVRQVVFRGVREQGGQRLAEVEVSTDHPKDSKLLAYFRSGPKGYQLVRVLSDKAGLETDWFDNRMHDAYDDVTMTMFAGPSHGGENDRSHFARQVLEYDGIVGDFDRNMRQP</sequence>
<evidence type="ECO:0000313" key="1">
    <source>
        <dbReference type="EMBL" id="RIE03908.1"/>
    </source>
</evidence>
<dbReference type="RefSeq" id="WP_119148585.1">
    <property type="nucleotide sequence ID" value="NZ_JBHSOV010000006.1"/>
</dbReference>
<dbReference type="AlphaFoldDB" id="A0A398CT20"/>
<proteinExistence type="predicted"/>
<gene>
    <name evidence="1" type="ORF">D3H35_08045</name>
</gene>
<accession>A0A398CT20</accession>
<reference evidence="1 2" key="1">
    <citation type="submission" date="2018-09" db="EMBL/GenBank/DDBJ databases">
        <title>Cohnella cavernae sp. nov., isolated from a karst cave.</title>
        <authorList>
            <person name="Zhu H."/>
        </authorList>
    </citation>
    <scope>NUCLEOTIDE SEQUENCE [LARGE SCALE GENOMIC DNA]</scope>
    <source>
        <strain evidence="1 2">K2E09-144</strain>
    </source>
</reference>
<dbReference type="EMBL" id="QXJM01000029">
    <property type="protein sequence ID" value="RIE03908.1"/>
    <property type="molecule type" value="Genomic_DNA"/>
</dbReference>
<keyword evidence="2" id="KW-1185">Reference proteome</keyword>
<name>A0A398CT20_9BACL</name>
<comment type="caution">
    <text evidence="1">The sequence shown here is derived from an EMBL/GenBank/DDBJ whole genome shotgun (WGS) entry which is preliminary data.</text>
</comment>
<dbReference type="Proteomes" id="UP000266340">
    <property type="component" value="Unassembled WGS sequence"/>
</dbReference>
<protein>
    <submittedName>
        <fullName evidence="1">Uncharacterized protein</fullName>
    </submittedName>
</protein>
<dbReference type="OrthoDB" id="2665147at2"/>
<organism evidence="1 2">
    <name type="scientific">Cohnella faecalis</name>
    <dbReference type="NCBI Taxonomy" id="2315694"/>
    <lineage>
        <taxon>Bacteria</taxon>
        <taxon>Bacillati</taxon>
        <taxon>Bacillota</taxon>
        <taxon>Bacilli</taxon>
        <taxon>Bacillales</taxon>
        <taxon>Paenibacillaceae</taxon>
        <taxon>Cohnella</taxon>
    </lineage>
</organism>